<dbReference type="GO" id="GO:0016020">
    <property type="term" value="C:membrane"/>
    <property type="evidence" value="ECO:0007669"/>
    <property type="project" value="InterPro"/>
</dbReference>
<evidence type="ECO:0000256" key="3">
    <source>
        <dbReference type="ARBA" id="ARBA00022741"/>
    </source>
</evidence>
<keyword evidence="6" id="KW-0472">Membrane</keyword>
<dbReference type="GO" id="GO:0005319">
    <property type="term" value="F:lipid transporter activity"/>
    <property type="evidence" value="ECO:0000318"/>
    <property type="project" value="GO_Central"/>
</dbReference>
<dbReference type="PANTHER" id="PTHR19229">
    <property type="entry name" value="ATP-BINDING CASSETTE TRANSPORTER SUBFAMILY A ABCA"/>
    <property type="match status" value="1"/>
</dbReference>
<dbReference type="Proteomes" id="UP000001542">
    <property type="component" value="Unassembled WGS sequence"/>
</dbReference>
<feature type="transmembrane region" description="Helical" evidence="6">
    <location>
        <begin position="314"/>
        <end position="331"/>
    </location>
</feature>
<dbReference type="FunFam" id="3.40.50.300:FF:001998">
    <property type="entry name" value="ABC transporter family protein"/>
    <property type="match status" value="1"/>
</dbReference>
<dbReference type="GO" id="GO:0140359">
    <property type="term" value="F:ABC-type transporter activity"/>
    <property type="evidence" value="ECO:0007669"/>
    <property type="project" value="InterPro"/>
</dbReference>
<dbReference type="Gene3D" id="3.40.50.300">
    <property type="entry name" value="P-loop containing nucleotide triphosphate hydrolases"/>
    <property type="match status" value="1"/>
</dbReference>
<protein>
    <submittedName>
        <fullName evidence="8">ABC transporter family protein</fullName>
    </submittedName>
</protein>
<sequence>MTEDSVPPSNTSVKSKKEHSRRSSTISRRTTEIMSTYPDEKDNLDKAHPFRDQFKSMFYRRWIGLKRSWGSVLSNLLVTLVVSCLAIAVKYFMESVAKDTSTLYNFSAFPVKPHALAVVASDYPNYISKPFQKRYINAIYNVFNSDVGYPPDIHVFPNLDEANKYIYDCKNNDVFVAMGIQLPEEFNPNGGNNLTMIWNDTVEMNTGSATFPNMSYISYSIMYRVELATLSTVANMSDTTYDSVPPKYKMFINAFYDAVGFSKHADFSPKYSMYTGKGRDVMFAIASPLLIAAGLTSVISIFIVVPITDIQGPIRAYMVSCGLQVLPYWIVTFVFDFIYWTIEVLLVWVIFIIADVSVFTENKGVSFYIMFICGPSLILFIYVISFIFNTADSASRNAFICDIILLMIPLIVTLVTLDMEDPLGSFQKIEWTGWIYELFPPLLLEGYMQHVFTEYSYNKEGLKYYFKNASAAQPYSIFAFVDIIIYGVILIIIEKWRIYIQRKSAKSNFGDYHEFFETEKNKHPVTEEAHQMEKEVEASSDYAVRIHNVSRLFFNTEGKPIPAVNCVSLGVKEGSIFGFLGANGAGKTTLINMITSPLPPSDGTIHIHGKDIMTDNDPSKLSVCPQFNTHLCMDMTIAEHFHFYSLLQGMSPQHEEKNSKRLLELLELNDFKDLPIRELSEGDARKLAIALSFLGKASIILLDEPTATLDPVSRKQIHEMILYYKGQKTFMLCTHLLSEAEFLCDTISIMIKGNVYTVGSP</sequence>
<evidence type="ECO:0000259" key="7">
    <source>
        <dbReference type="PROSITE" id="PS50893"/>
    </source>
</evidence>
<feature type="transmembrane region" description="Helical" evidence="6">
    <location>
        <begin position="475"/>
        <end position="493"/>
    </location>
</feature>
<keyword evidence="4" id="KW-0067">ATP-binding</keyword>
<dbReference type="STRING" id="5722.A2FPE5"/>
<feature type="region of interest" description="Disordered" evidence="5">
    <location>
        <begin position="1"/>
        <end position="32"/>
    </location>
</feature>
<dbReference type="GO" id="GO:0042626">
    <property type="term" value="F:ATPase-coupled transmembrane transporter activity"/>
    <property type="evidence" value="ECO:0000318"/>
    <property type="project" value="GO_Central"/>
</dbReference>
<feature type="transmembrane region" description="Helical" evidence="6">
    <location>
        <begin position="365"/>
        <end position="387"/>
    </location>
</feature>
<feature type="transmembrane region" description="Helical" evidence="6">
    <location>
        <begin position="281"/>
        <end position="308"/>
    </location>
</feature>
<keyword evidence="2" id="KW-0677">Repeat</keyword>
<evidence type="ECO:0000256" key="1">
    <source>
        <dbReference type="ARBA" id="ARBA00022448"/>
    </source>
</evidence>
<evidence type="ECO:0000313" key="8">
    <source>
        <dbReference type="EMBL" id="EAX93218.1"/>
    </source>
</evidence>
<dbReference type="GO" id="GO:0016887">
    <property type="term" value="F:ATP hydrolysis activity"/>
    <property type="evidence" value="ECO:0007669"/>
    <property type="project" value="InterPro"/>
</dbReference>
<dbReference type="VEuPathDB" id="TrichDB:TVAG_461020"/>
<keyword evidence="3" id="KW-0547">Nucleotide-binding</keyword>
<dbReference type="InterPro" id="IPR003593">
    <property type="entry name" value="AAA+_ATPase"/>
</dbReference>
<evidence type="ECO:0000313" key="9">
    <source>
        <dbReference type="Proteomes" id="UP000001542"/>
    </source>
</evidence>
<feature type="transmembrane region" description="Helical" evidence="6">
    <location>
        <begin position="72"/>
        <end position="93"/>
    </location>
</feature>
<dbReference type="OrthoDB" id="6593433at2759"/>
<dbReference type="RefSeq" id="XP_001306148.1">
    <property type="nucleotide sequence ID" value="XM_001306147.1"/>
</dbReference>
<dbReference type="InterPro" id="IPR026082">
    <property type="entry name" value="ABCA"/>
</dbReference>
<dbReference type="PROSITE" id="PS50893">
    <property type="entry name" value="ABC_TRANSPORTER_2"/>
    <property type="match status" value="1"/>
</dbReference>
<dbReference type="SMART" id="SM00382">
    <property type="entry name" value="AAA"/>
    <property type="match status" value="1"/>
</dbReference>
<feature type="compositionally biased region" description="Low complexity" evidence="5">
    <location>
        <begin position="23"/>
        <end position="32"/>
    </location>
</feature>
<dbReference type="GO" id="GO:0006869">
    <property type="term" value="P:lipid transport"/>
    <property type="evidence" value="ECO:0000318"/>
    <property type="project" value="GO_Central"/>
</dbReference>
<gene>
    <name evidence="8" type="ORF">TVAG_245220</name>
</gene>
<dbReference type="InParanoid" id="A2FPE5"/>
<name>A2FPE5_TRIV3</name>
<dbReference type="Pfam" id="PF00005">
    <property type="entry name" value="ABC_tran"/>
    <property type="match status" value="1"/>
</dbReference>
<evidence type="ECO:0000256" key="5">
    <source>
        <dbReference type="SAM" id="MobiDB-lite"/>
    </source>
</evidence>
<dbReference type="PANTHER" id="PTHR19229:SF36">
    <property type="entry name" value="ATP-BINDING CASSETTE SUB-FAMILY A MEMBER 2"/>
    <property type="match status" value="1"/>
</dbReference>
<dbReference type="SUPFAM" id="SSF52540">
    <property type="entry name" value="P-loop containing nucleoside triphosphate hydrolases"/>
    <property type="match status" value="1"/>
</dbReference>
<reference evidence="8" key="1">
    <citation type="submission" date="2006-10" db="EMBL/GenBank/DDBJ databases">
        <authorList>
            <person name="Amadeo P."/>
            <person name="Zhao Q."/>
            <person name="Wortman J."/>
            <person name="Fraser-Liggett C."/>
            <person name="Carlton J."/>
        </authorList>
    </citation>
    <scope>NUCLEOTIDE SEQUENCE</scope>
    <source>
        <strain evidence="8">G3</strain>
    </source>
</reference>
<keyword evidence="6" id="KW-0812">Transmembrane</keyword>
<dbReference type="InterPro" id="IPR003439">
    <property type="entry name" value="ABC_transporter-like_ATP-bd"/>
</dbReference>
<keyword evidence="1" id="KW-0813">Transport</keyword>
<keyword evidence="9" id="KW-1185">Reference proteome</keyword>
<dbReference type="EMBL" id="DS113924">
    <property type="protein sequence ID" value="EAX93218.1"/>
    <property type="molecule type" value="Genomic_DNA"/>
</dbReference>
<dbReference type="InterPro" id="IPR027417">
    <property type="entry name" value="P-loop_NTPase"/>
</dbReference>
<evidence type="ECO:0000256" key="4">
    <source>
        <dbReference type="ARBA" id="ARBA00022840"/>
    </source>
</evidence>
<evidence type="ECO:0000256" key="2">
    <source>
        <dbReference type="ARBA" id="ARBA00022737"/>
    </source>
</evidence>
<evidence type="ECO:0000256" key="6">
    <source>
        <dbReference type="SAM" id="Phobius"/>
    </source>
</evidence>
<dbReference type="KEGG" id="tva:4750936"/>
<feature type="domain" description="ABC transporter" evidence="7">
    <location>
        <begin position="544"/>
        <end position="761"/>
    </location>
</feature>
<dbReference type="GO" id="GO:0005524">
    <property type="term" value="F:ATP binding"/>
    <property type="evidence" value="ECO:0007669"/>
    <property type="project" value="UniProtKB-KW"/>
</dbReference>
<feature type="transmembrane region" description="Helical" evidence="6">
    <location>
        <begin position="338"/>
        <end position="359"/>
    </location>
</feature>
<dbReference type="VEuPathDB" id="TrichDB:TVAGG3_0017500"/>
<reference evidence="8" key="2">
    <citation type="journal article" date="2007" name="Science">
        <title>Draft genome sequence of the sexually transmitted pathogen Trichomonas vaginalis.</title>
        <authorList>
            <person name="Carlton J.M."/>
            <person name="Hirt R.P."/>
            <person name="Silva J.C."/>
            <person name="Delcher A.L."/>
            <person name="Schatz M."/>
            <person name="Zhao Q."/>
            <person name="Wortman J.R."/>
            <person name="Bidwell S.L."/>
            <person name="Alsmark U.C.M."/>
            <person name="Besteiro S."/>
            <person name="Sicheritz-Ponten T."/>
            <person name="Noel C.J."/>
            <person name="Dacks J.B."/>
            <person name="Foster P.G."/>
            <person name="Simillion C."/>
            <person name="Van de Peer Y."/>
            <person name="Miranda-Saavedra D."/>
            <person name="Barton G.J."/>
            <person name="Westrop G.D."/>
            <person name="Mueller S."/>
            <person name="Dessi D."/>
            <person name="Fiori P.L."/>
            <person name="Ren Q."/>
            <person name="Paulsen I."/>
            <person name="Zhang H."/>
            <person name="Bastida-Corcuera F.D."/>
            <person name="Simoes-Barbosa A."/>
            <person name="Brown M.T."/>
            <person name="Hayes R.D."/>
            <person name="Mukherjee M."/>
            <person name="Okumura C.Y."/>
            <person name="Schneider R."/>
            <person name="Smith A.J."/>
            <person name="Vanacova S."/>
            <person name="Villalvazo M."/>
            <person name="Haas B.J."/>
            <person name="Pertea M."/>
            <person name="Feldblyum T.V."/>
            <person name="Utterback T.R."/>
            <person name="Shu C.L."/>
            <person name="Osoegawa K."/>
            <person name="de Jong P.J."/>
            <person name="Hrdy I."/>
            <person name="Horvathova L."/>
            <person name="Zubacova Z."/>
            <person name="Dolezal P."/>
            <person name="Malik S.B."/>
            <person name="Logsdon J.M. Jr."/>
            <person name="Henze K."/>
            <person name="Gupta A."/>
            <person name="Wang C.C."/>
            <person name="Dunne R.L."/>
            <person name="Upcroft J.A."/>
            <person name="Upcroft P."/>
            <person name="White O."/>
            <person name="Salzberg S.L."/>
            <person name="Tang P."/>
            <person name="Chiu C.-H."/>
            <person name="Lee Y.-S."/>
            <person name="Embley T.M."/>
            <person name="Coombs G.H."/>
            <person name="Mottram J.C."/>
            <person name="Tachezy J."/>
            <person name="Fraser-Liggett C.M."/>
            <person name="Johnson P.J."/>
        </authorList>
    </citation>
    <scope>NUCLEOTIDE SEQUENCE [LARGE SCALE GENOMIC DNA]</scope>
    <source>
        <strain evidence="8">G3</strain>
    </source>
</reference>
<dbReference type="AlphaFoldDB" id="A2FPE5"/>
<keyword evidence="6" id="KW-1133">Transmembrane helix</keyword>
<dbReference type="eggNOG" id="KOG0059">
    <property type="taxonomic scope" value="Eukaryota"/>
</dbReference>
<organism evidence="8 9">
    <name type="scientific">Trichomonas vaginalis (strain ATCC PRA-98 / G3)</name>
    <dbReference type="NCBI Taxonomy" id="412133"/>
    <lineage>
        <taxon>Eukaryota</taxon>
        <taxon>Metamonada</taxon>
        <taxon>Parabasalia</taxon>
        <taxon>Trichomonadida</taxon>
        <taxon>Trichomonadidae</taxon>
        <taxon>Trichomonas</taxon>
    </lineage>
</organism>
<feature type="transmembrane region" description="Helical" evidence="6">
    <location>
        <begin position="399"/>
        <end position="417"/>
    </location>
</feature>
<proteinExistence type="predicted"/>
<dbReference type="CDD" id="cd03263">
    <property type="entry name" value="ABC_subfamily_A"/>
    <property type="match status" value="1"/>
</dbReference>
<accession>A2FPE5</accession>